<gene>
    <name evidence="1" type="ORF">ACHAWU_000960</name>
</gene>
<keyword evidence="2" id="KW-1185">Reference proteome</keyword>
<comment type="caution">
    <text evidence="1">The sequence shown here is derived from an EMBL/GenBank/DDBJ whole genome shotgun (WGS) entry which is preliminary data.</text>
</comment>
<proteinExistence type="predicted"/>
<name>A0ABD3NBB2_9STRA</name>
<dbReference type="Proteomes" id="UP001530293">
    <property type="component" value="Unassembled WGS sequence"/>
</dbReference>
<reference evidence="1 2" key="1">
    <citation type="submission" date="2024-10" db="EMBL/GenBank/DDBJ databases">
        <title>Updated reference genomes for cyclostephanoid diatoms.</title>
        <authorList>
            <person name="Roberts W.R."/>
            <person name="Alverson A.J."/>
        </authorList>
    </citation>
    <scope>NUCLEOTIDE SEQUENCE [LARGE SCALE GENOMIC DNA]</scope>
    <source>
        <strain evidence="1 2">AJA232-27</strain>
    </source>
</reference>
<dbReference type="EMBL" id="JALLBG020000012">
    <property type="protein sequence ID" value="KAL3772301.1"/>
    <property type="molecule type" value="Genomic_DNA"/>
</dbReference>
<dbReference type="AlphaFoldDB" id="A0ABD3NBB2"/>
<organism evidence="1 2">
    <name type="scientific">Discostella pseudostelligera</name>
    <dbReference type="NCBI Taxonomy" id="259834"/>
    <lineage>
        <taxon>Eukaryota</taxon>
        <taxon>Sar</taxon>
        <taxon>Stramenopiles</taxon>
        <taxon>Ochrophyta</taxon>
        <taxon>Bacillariophyta</taxon>
        <taxon>Coscinodiscophyceae</taxon>
        <taxon>Thalassiosirophycidae</taxon>
        <taxon>Stephanodiscales</taxon>
        <taxon>Stephanodiscaceae</taxon>
        <taxon>Discostella</taxon>
    </lineage>
</organism>
<protein>
    <submittedName>
        <fullName evidence="1">Uncharacterized protein</fullName>
    </submittedName>
</protein>
<sequence length="66" mass="7798">MTQLFASEKIRMEQVRNTLMHTHNDDNDDDNDYHWKKKEVETVAVAVSLLDMEEKKKIMRATTLTC</sequence>
<evidence type="ECO:0000313" key="2">
    <source>
        <dbReference type="Proteomes" id="UP001530293"/>
    </source>
</evidence>
<evidence type="ECO:0000313" key="1">
    <source>
        <dbReference type="EMBL" id="KAL3772301.1"/>
    </source>
</evidence>
<accession>A0ABD3NBB2</accession>